<dbReference type="PANTHER" id="PTHR15052:SF2">
    <property type="entry name" value="GENERAL TRANSCRIPTION FACTOR 3C POLYPEPTIDE 2"/>
    <property type="match status" value="1"/>
</dbReference>
<accession>A0A6V7NEY3</accession>
<dbReference type="InterPro" id="IPR016197">
    <property type="entry name" value="Chromo-like_dom_sf"/>
</dbReference>
<evidence type="ECO:0000256" key="2">
    <source>
        <dbReference type="ARBA" id="ARBA00023163"/>
    </source>
</evidence>
<dbReference type="SUPFAM" id="SSF54160">
    <property type="entry name" value="Chromo domain-like"/>
    <property type="match status" value="1"/>
</dbReference>
<dbReference type="EMBL" id="LR862129">
    <property type="protein sequence ID" value="CAD1817139.1"/>
    <property type="molecule type" value="Genomic_DNA"/>
</dbReference>
<evidence type="ECO:0000313" key="4">
    <source>
        <dbReference type="EMBL" id="CAD1817139.1"/>
    </source>
</evidence>
<reference evidence="4" key="1">
    <citation type="submission" date="2020-07" db="EMBL/GenBank/DDBJ databases">
        <authorList>
            <person name="Lin J."/>
        </authorList>
    </citation>
    <scope>NUCLEOTIDE SEQUENCE</scope>
</reference>
<proteinExistence type="predicted"/>
<keyword evidence="2" id="KW-0804">Transcription</keyword>
<keyword evidence="3" id="KW-0539">Nucleus</keyword>
<protein>
    <submittedName>
        <fullName evidence="4">Uncharacterized protein</fullName>
    </submittedName>
</protein>
<dbReference type="AlphaFoldDB" id="A0A6V7NEY3"/>
<dbReference type="GO" id="GO:0000127">
    <property type="term" value="C:transcription factor TFIIIC complex"/>
    <property type="evidence" value="ECO:0007669"/>
    <property type="project" value="TreeGrafter"/>
</dbReference>
<dbReference type="InterPro" id="IPR052416">
    <property type="entry name" value="GTF3C_component"/>
</dbReference>
<comment type="subcellular location">
    <subcellularLocation>
        <location evidence="1">Nucleus</location>
    </subcellularLocation>
</comment>
<organism evidence="4">
    <name type="scientific">Ananas comosus var. bracteatus</name>
    <name type="common">red pineapple</name>
    <dbReference type="NCBI Taxonomy" id="296719"/>
    <lineage>
        <taxon>Eukaryota</taxon>
        <taxon>Viridiplantae</taxon>
        <taxon>Streptophyta</taxon>
        <taxon>Embryophyta</taxon>
        <taxon>Tracheophyta</taxon>
        <taxon>Spermatophyta</taxon>
        <taxon>Magnoliopsida</taxon>
        <taxon>Liliopsida</taxon>
        <taxon>Poales</taxon>
        <taxon>Bromeliaceae</taxon>
        <taxon>Bromelioideae</taxon>
        <taxon>Ananas</taxon>
    </lineage>
</organism>
<dbReference type="PANTHER" id="PTHR15052">
    <property type="entry name" value="RNA POLYMERASE III TRANSCRIPTION INITIATION FACTOR COMPLEX SUBUNIT"/>
    <property type="match status" value="1"/>
</dbReference>
<gene>
    <name evidence="4" type="ORF">CB5_LOCUS350</name>
</gene>
<sequence length="274" mass="30664">MIARFRDPFLPLWDLNPAQRPVLSLDWIKDLRTVNFINLPFRCLVISLDDGTMRILSLTKAANDVPVTGGPFAGPKYQGLHGFTCSAFAIWSVQVSQTTEEGHVLNINSSLPNIPLRNVPVSLKKVPGPGYLFDAGRPKEANSTDLGDNRAMVKKLNNSQAPPVESSNSKLRKILGPFLPLAHNRTLVLHIVRQPINKVLSPTLTMLGAKGQEKTSRKMEERGYHTTTYVLVKWSDLPEDKATWEDYYFSNRSFRPSTLENKGHSQVKGIVMNM</sequence>
<dbReference type="GO" id="GO:0006383">
    <property type="term" value="P:transcription by RNA polymerase III"/>
    <property type="evidence" value="ECO:0007669"/>
    <property type="project" value="TreeGrafter"/>
</dbReference>
<evidence type="ECO:0000256" key="1">
    <source>
        <dbReference type="ARBA" id="ARBA00004123"/>
    </source>
</evidence>
<evidence type="ECO:0000256" key="3">
    <source>
        <dbReference type="ARBA" id="ARBA00023242"/>
    </source>
</evidence>
<name>A0A6V7NEY3_ANACO</name>
<dbReference type="GO" id="GO:0005634">
    <property type="term" value="C:nucleus"/>
    <property type="evidence" value="ECO:0007669"/>
    <property type="project" value="UniProtKB-SubCell"/>
</dbReference>